<proteinExistence type="predicted"/>
<comment type="caution">
    <text evidence="2">The sequence shown here is derived from an EMBL/GenBank/DDBJ whole genome shotgun (WGS) entry which is preliminary data.</text>
</comment>
<dbReference type="PROSITE" id="PS50943">
    <property type="entry name" value="HTH_CROC1"/>
    <property type="match status" value="1"/>
</dbReference>
<reference evidence="2 3" key="1">
    <citation type="submission" date="2018-05" db="EMBL/GenBank/DDBJ databases">
        <title>Reference genomes for bee gut microbiota database.</title>
        <authorList>
            <person name="Ellegaard K.M."/>
        </authorList>
    </citation>
    <scope>NUCLEOTIDE SEQUENCE [LARGE SCALE GENOMIC DNA]</scope>
    <source>
        <strain evidence="2 3">ESL0167</strain>
    </source>
</reference>
<dbReference type="EMBL" id="QGLM01000013">
    <property type="protein sequence ID" value="PXY95302.1"/>
    <property type="molecule type" value="Genomic_DNA"/>
</dbReference>
<feature type="domain" description="HTH cro/C1-type" evidence="1">
    <location>
        <begin position="30"/>
        <end position="76"/>
    </location>
</feature>
<dbReference type="CDD" id="cd00093">
    <property type="entry name" value="HTH_XRE"/>
    <property type="match status" value="1"/>
</dbReference>
<organism evidence="2 3">
    <name type="scientific">Frischella perrara</name>
    <dbReference type="NCBI Taxonomy" id="1267021"/>
    <lineage>
        <taxon>Bacteria</taxon>
        <taxon>Pseudomonadati</taxon>
        <taxon>Pseudomonadota</taxon>
        <taxon>Gammaproteobacteria</taxon>
        <taxon>Orbales</taxon>
        <taxon>Orbaceae</taxon>
        <taxon>Frischella</taxon>
    </lineage>
</organism>
<dbReference type="AlphaFoldDB" id="A0A318MR86"/>
<gene>
    <name evidence="2" type="ORF">DKK76_05850</name>
</gene>
<name>A0A318MR86_FRIPE</name>
<dbReference type="Proteomes" id="UP000247838">
    <property type="component" value="Unassembled WGS sequence"/>
</dbReference>
<dbReference type="Pfam" id="PF12844">
    <property type="entry name" value="HTH_19"/>
    <property type="match status" value="1"/>
</dbReference>
<protein>
    <submittedName>
        <fullName evidence="2">XRE family transcriptional regulator</fullName>
    </submittedName>
</protein>
<sequence length="153" mass="16945">MDAMSRCFWMHLIELDKLQVGERLKKVRGNLSQTAFAKELGLDRQSIARYESGNRVIDANVIFILMVKFNIDPTWLLTGEGNTLDLTNDEQELLLLFRSSPLAVKAAALGALTAGTAQQKTGVNISNNSIHNGQIAGGNIYTLRRQIKNDNKS</sequence>
<dbReference type="InterPro" id="IPR001387">
    <property type="entry name" value="Cro/C1-type_HTH"/>
</dbReference>
<dbReference type="GO" id="GO:0003677">
    <property type="term" value="F:DNA binding"/>
    <property type="evidence" value="ECO:0007669"/>
    <property type="project" value="InterPro"/>
</dbReference>
<dbReference type="InterPro" id="IPR010982">
    <property type="entry name" value="Lambda_DNA-bd_dom_sf"/>
</dbReference>
<evidence type="ECO:0000313" key="2">
    <source>
        <dbReference type="EMBL" id="PXY95302.1"/>
    </source>
</evidence>
<dbReference type="SMART" id="SM00530">
    <property type="entry name" value="HTH_XRE"/>
    <property type="match status" value="1"/>
</dbReference>
<dbReference type="OrthoDB" id="9812239at2"/>
<dbReference type="SUPFAM" id="SSF47413">
    <property type="entry name" value="lambda repressor-like DNA-binding domains"/>
    <property type="match status" value="1"/>
</dbReference>
<evidence type="ECO:0000259" key="1">
    <source>
        <dbReference type="PROSITE" id="PS50943"/>
    </source>
</evidence>
<dbReference type="Gene3D" id="1.10.260.40">
    <property type="entry name" value="lambda repressor-like DNA-binding domains"/>
    <property type="match status" value="1"/>
</dbReference>
<accession>A0A318MR86</accession>
<evidence type="ECO:0000313" key="3">
    <source>
        <dbReference type="Proteomes" id="UP000247838"/>
    </source>
</evidence>